<dbReference type="InterPro" id="IPR036097">
    <property type="entry name" value="HisK_dim/P_sf"/>
</dbReference>
<dbReference type="GO" id="GO:0016020">
    <property type="term" value="C:membrane"/>
    <property type="evidence" value="ECO:0007669"/>
    <property type="project" value="UniProtKB-SubCell"/>
</dbReference>
<dbReference type="SUPFAM" id="SSF47384">
    <property type="entry name" value="Homodimeric domain of signal transducing histidine kinase"/>
    <property type="match status" value="1"/>
</dbReference>
<dbReference type="PROSITE" id="PS50885">
    <property type="entry name" value="HAMP"/>
    <property type="match status" value="1"/>
</dbReference>
<dbReference type="GO" id="GO:0000155">
    <property type="term" value="F:phosphorelay sensor kinase activity"/>
    <property type="evidence" value="ECO:0007669"/>
    <property type="project" value="InterPro"/>
</dbReference>
<keyword evidence="5 11" id="KW-0808">Transferase</keyword>
<dbReference type="PROSITE" id="PS50109">
    <property type="entry name" value="HIS_KIN"/>
    <property type="match status" value="1"/>
</dbReference>
<keyword evidence="8" id="KW-0472">Membrane</keyword>
<dbReference type="InterPro" id="IPR036890">
    <property type="entry name" value="HATPase_C_sf"/>
</dbReference>
<evidence type="ECO:0000256" key="6">
    <source>
        <dbReference type="ARBA" id="ARBA00022777"/>
    </source>
</evidence>
<evidence type="ECO:0000313" key="12">
    <source>
        <dbReference type="Proteomes" id="UP000245081"/>
    </source>
</evidence>
<name>A0A2R5F9Y7_9PROT</name>
<dbReference type="Gene3D" id="3.30.565.10">
    <property type="entry name" value="Histidine kinase-like ATPase, C-terminal domain"/>
    <property type="match status" value="1"/>
</dbReference>
<dbReference type="InterPro" id="IPR003660">
    <property type="entry name" value="HAMP_dom"/>
</dbReference>
<keyword evidence="8" id="KW-1133">Transmembrane helix</keyword>
<comment type="caution">
    <text evidence="11">The sequence shown here is derived from an EMBL/GenBank/DDBJ whole genome shotgun (WGS) entry which is preliminary data.</text>
</comment>
<keyword evidence="4" id="KW-0597">Phosphoprotein</keyword>
<accession>A0A2R5F9Y7</accession>
<dbReference type="PANTHER" id="PTHR43711">
    <property type="entry name" value="TWO-COMPONENT HISTIDINE KINASE"/>
    <property type="match status" value="1"/>
</dbReference>
<dbReference type="InterPro" id="IPR003661">
    <property type="entry name" value="HisK_dim/P_dom"/>
</dbReference>
<dbReference type="AlphaFoldDB" id="A0A2R5F9Y7"/>
<comment type="subcellular location">
    <subcellularLocation>
        <location evidence="2">Membrane</location>
    </subcellularLocation>
</comment>
<evidence type="ECO:0000259" key="10">
    <source>
        <dbReference type="PROSITE" id="PS50885"/>
    </source>
</evidence>
<evidence type="ECO:0000256" key="2">
    <source>
        <dbReference type="ARBA" id="ARBA00004370"/>
    </source>
</evidence>
<evidence type="ECO:0000256" key="1">
    <source>
        <dbReference type="ARBA" id="ARBA00000085"/>
    </source>
</evidence>
<keyword evidence="12" id="KW-1185">Reference proteome</keyword>
<dbReference type="InterPro" id="IPR004358">
    <property type="entry name" value="Sig_transdc_His_kin-like_C"/>
</dbReference>
<dbReference type="SMART" id="SM00387">
    <property type="entry name" value="HATPase_c"/>
    <property type="match status" value="1"/>
</dbReference>
<dbReference type="EC" id="2.7.13.3" evidence="3"/>
<dbReference type="CDD" id="cd00082">
    <property type="entry name" value="HisKA"/>
    <property type="match status" value="1"/>
</dbReference>
<dbReference type="Pfam" id="PF02518">
    <property type="entry name" value="HATPase_c"/>
    <property type="match status" value="1"/>
</dbReference>
<dbReference type="SUPFAM" id="SSF55874">
    <property type="entry name" value="ATPase domain of HSP90 chaperone/DNA topoisomerase II/histidine kinase"/>
    <property type="match status" value="1"/>
</dbReference>
<proteinExistence type="predicted"/>
<dbReference type="Gene3D" id="1.10.287.130">
    <property type="match status" value="1"/>
</dbReference>
<dbReference type="InterPro" id="IPR050736">
    <property type="entry name" value="Sensor_HK_Regulatory"/>
</dbReference>
<dbReference type="InterPro" id="IPR005467">
    <property type="entry name" value="His_kinase_dom"/>
</dbReference>
<protein>
    <recommendedName>
        <fullName evidence="3">histidine kinase</fullName>
        <ecNumber evidence="3">2.7.13.3</ecNumber>
    </recommendedName>
</protein>
<evidence type="ECO:0000256" key="7">
    <source>
        <dbReference type="ARBA" id="ARBA00023012"/>
    </source>
</evidence>
<dbReference type="Pfam" id="PF00512">
    <property type="entry name" value="HisKA"/>
    <property type="match status" value="1"/>
</dbReference>
<evidence type="ECO:0000313" key="11">
    <source>
        <dbReference type="EMBL" id="GBG15050.1"/>
    </source>
</evidence>
<sequence>MPYPKSFLKLLLIGFSLVVLPFLLAFANASHNLKNITKQSRVAVTQAVQMTSETRTLIEQLSHMERATRQYLVIGSSELLDRFNLNHKAFDDTVAKLRQLPLDAQQQTLLFDLESRVDMLAKQVSQGDAAKTMRLLPEFGRMFDAANTLLVTDNQVIERETSALQAAAEEAQNALMWQGLSLIPFALFVTFTITYLIARPLRQIDSAIHDLGNGKLSGKIEVNGPEDLKKLGERLDWLREQQAHLEDQKSRFLREVSHELKTPLTAIREGTELLTEGVGGPLSQQQQEIATILRENSLKLQRLIEGLLNYSASRFHADTPRTQVALHEVVKRVLEDHALPLSTRQLRLISDIENTWLWGDETRLKTLCDNLVSNAAKFAPQRGILKISLHGRDDLAILEVMDNGPGVSEKDRPFLFEPFYQGSARQEGHVKGTGLGLSIAKDCVLAHGGTIEIVHNPDWKGAHFRIALPLAKGSTRLAA</sequence>
<dbReference type="EMBL" id="BDOQ01000013">
    <property type="protein sequence ID" value="GBG15050.1"/>
    <property type="molecule type" value="Genomic_DNA"/>
</dbReference>
<dbReference type="PANTHER" id="PTHR43711:SF28">
    <property type="entry name" value="SENSOR HISTIDINE KINASE YXDK"/>
    <property type="match status" value="1"/>
</dbReference>
<keyword evidence="7" id="KW-0902">Two-component regulatory system</keyword>
<feature type="transmembrane region" description="Helical" evidence="8">
    <location>
        <begin position="175"/>
        <end position="198"/>
    </location>
</feature>
<dbReference type="Gene3D" id="6.10.340.10">
    <property type="match status" value="1"/>
</dbReference>
<keyword evidence="6 11" id="KW-0418">Kinase</keyword>
<comment type="catalytic activity">
    <reaction evidence="1">
        <text>ATP + protein L-histidine = ADP + protein N-phospho-L-histidine.</text>
        <dbReference type="EC" id="2.7.13.3"/>
    </reaction>
</comment>
<dbReference type="InterPro" id="IPR003594">
    <property type="entry name" value="HATPase_dom"/>
</dbReference>
<dbReference type="CDD" id="cd00075">
    <property type="entry name" value="HATPase"/>
    <property type="match status" value="1"/>
</dbReference>
<feature type="domain" description="HAMP" evidence="10">
    <location>
        <begin position="195"/>
        <end position="247"/>
    </location>
</feature>
<evidence type="ECO:0000256" key="3">
    <source>
        <dbReference type="ARBA" id="ARBA00012438"/>
    </source>
</evidence>
<evidence type="ECO:0000259" key="9">
    <source>
        <dbReference type="PROSITE" id="PS50109"/>
    </source>
</evidence>
<dbReference type="RefSeq" id="WP_146187208.1">
    <property type="nucleotide sequence ID" value="NZ_BDOQ01000013.1"/>
</dbReference>
<gene>
    <name evidence="11" type="primary">glrK</name>
    <name evidence="11" type="ORF">NMK_2651</name>
</gene>
<evidence type="ECO:0000256" key="8">
    <source>
        <dbReference type="SAM" id="Phobius"/>
    </source>
</evidence>
<organism evidence="11 12">
    <name type="scientific">Novimethylophilus kurashikiensis</name>
    <dbReference type="NCBI Taxonomy" id="1825523"/>
    <lineage>
        <taxon>Bacteria</taxon>
        <taxon>Pseudomonadati</taxon>
        <taxon>Pseudomonadota</taxon>
        <taxon>Betaproteobacteria</taxon>
        <taxon>Nitrosomonadales</taxon>
        <taxon>Methylophilaceae</taxon>
        <taxon>Novimethylophilus</taxon>
    </lineage>
</organism>
<keyword evidence="8" id="KW-0812">Transmembrane</keyword>
<dbReference type="OrthoDB" id="9804645at2"/>
<feature type="domain" description="Histidine kinase" evidence="9">
    <location>
        <begin position="255"/>
        <end position="472"/>
    </location>
</feature>
<dbReference type="SMART" id="SM00388">
    <property type="entry name" value="HisKA"/>
    <property type="match status" value="1"/>
</dbReference>
<dbReference type="Proteomes" id="UP000245081">
    <property type="component" value="Unassembled WGS sequence"/>
</dbReference>
<evidence type="ECO:0000256" key="5">
    <source>
        <dbReference type="ARBA" id="ARBA00022679"/>
    </source>
</evidence>
<reference evidence="11 12" key="1">
    <citation type="journal article" date="2018" name="Environ. Microbiol.">
        <title>Isolation and genomic characterization of Novimethylophilus kurashikiensis gen. nov. sp. nov., a new lanthanide-dependent methylotrophic species of Methylophilaceae.</title>
        <authorList>
            <person name="Lv H."/>
            <person name="Sahin N."/>
            <person name="Tani A."/>
        </authorList>
    </citation>
    <scope>NUCLEOTIDE SEQUENCE [LARGE SCALE GENOMIC DNA]</scope>
    <source>
        <strain evidence="11 12">La2-4</strain>
    </source>
</reference>
<dbReference type="PRINTS" id="PR00344">
    <property type="entry name" value="BCTRLSENSOR"/>
</dbReference>
<evidence type="ECO:0000256" key="4">
    <source>
        <dbReference type="ARBA" id="ARBA00022553"/>
    </source>
</evidence>